<organism evidence="1 2">
    <name type="scientific">Agrococcus baldri</name>
    <dbReference type="NCBI Taxonomy" id="153730"/>
    <lineage>
        <taxon>Bacteria</taxon>
        <taxon>Bacillati</taxon>
        <taxon>Actinomycetota</taxon>
        <taxon>Actinomycetes</taxon>
        <taxon>Micrococcales</taxon>
        <taxon>Microbacteriaceae</taxon>
        <taxon>Agrococcus</taxon>
    </lineage>
</organism>
<protein>
    <submittedName>
        <fullName evidence="1">Uncharacterized protein</fullName>
    </submittedName>
</protein>
<evidence type="ECO:0000313" key="2">
    <source>
        <dbReference type="Proteomes" id="UP000198506"/>
    </source>
</evidence>
<dbReference type="EMBL" id="FOZN01000002">
    <property type="protein sequence ID" value="SFS09920.1"/>
    <property type="molecule type" value="Genomic_DNA"/>
</dbReference>
<dbReference type="RefSeq" id="WP_092917092.1">
    <property type="nucleotide sequence ID" value="NZ_FOZN01000002.1"/>
</dbReference>
<accession>A0AA94HM43</accession>
<dbReference type="Proteomes" id="UP000198506">
    <property type="component" value="Unassembled WGS sequence"/>
</dbReference>
<comment type="caution">
    <text evidence="1">The sequence shown here is derived from an EMBL/GenBank/DDBJ whole genome shotgun (WGS) entry which is preliminary data.</text>
</comment>
<evidence type="ECO:0000313" key="1">
    <source>
        <dbReference type="EMBL" id="SFS09920.1"/>
    </source>
</evidence>
<name>A0AA94HM43_9MICO</name>
<gene>
    <name evidence="1" type="ORF">SAMN04487783_1332</name>
</gene>
<proteinExistence type="predicted"/>
<reference evidence="1 2" key="1">
    <citation type="submission" date="2016-10" db="EMBL/GenBank/DDBJ databases">
        <authorList>
            <person name="Varghese N."/>
            <person name="Submissions S."/>
        </authorList>
    </citation>
    <scope>NUCLEOTIDE SEQUENCE [LARGE SCALE GENOMIC DNA]</scope>
    <source>
        <strain evidence="1 2">IAM 15147</strain>
    </source>
</reference>
<keyword evidence="2" id="KW-1185">Reference proteome</keyword>
<sequence length="152" mass="16423">MSDPHVLGEGLAPTPFTADEIRAGCPDGHWLLVRTERAGVETFHRNGFEEGDEAGCTLTSVETDASGRPTWDVSRQRATWLDLQAHAAFPAERTTVAPERIRLAFGERECLRYEVTGDGGTTTFWFALDHPGMPVRRGSGDGVAEVVALAGA</sequence>
<dbReference type="AlphaFoldDB" id="A0AA94HM43"/>